<reference evidence="7 8" key="1">
    <citation type="submission" date="2023-11" db="EMBL/GenBank/DDBJ databases">
        <title>An acidophilic fungus is an integral part of prey digestion in a carnivorous sundew plant.</title>
        <authorList>
            <person name="Tsai I.J."/>
        </authorList>
    </citation>
    <scope>NUCLEOTIDE SEQUENCE [LARGE SCALE GENOMIC DNA]</scope>
    <source>
        <strain evidence="7">169a</strain>
    </source>
</reference>
<dbReference type="PANTHER" id="PTHR36959">
    <property type="entry name" value="ALTERED INHERITANCE OF MITOCHONDRIA PROTEIN 24, MITOCHONDRIAL"/>
    <property type="match status" value="1"/>
</dbReference>
<dbReference type="Proteomes" id="UP001303373">
    <property type="component" value="Chromosome 4"/>
</dbReference>
<keyword evidence="8" id="KW-1185">Reference proteome</keyword>
<evidence type="ECO:0000256" key="5">
    <source>
        <dbReference type="ARBA" id="ARBA00023128"/>
    </source>
</evidence>
<evidence type="ECO:0000313" key="8">
    <source>
        <dbReference type="Proteomes" id="UP001303373"/>
    </source>
</evidence>
<protein>
    <recommendedName>
        <fullName evidence="3 6">Altered inheritance of mitochondria protein 24, mitochondrial</fullName>
    </recommendedName>
</protein>
<comment type="subcellular location">
    <subcellularLocation>
        <location evidence="1 6">Mitochondrion</location>
    </subcellularLocation>
</comment>
<dbReference type="GO" id="GO:0007007">
    <property type="term" value="P:inner mitochondrial membrane organization"/>
    <property type="evidence" value="ECO:0007669"/>
    <property type="project" value="TreeGrafter"/>
</dbReference>
<proteinExistence type="inferred from homology"/>
<dbReference type="SUPFAM" id="SSF51219">
    <property type="entry name" value="TRAP-like"/>
    <property type="match status" value="1"/>
</dbReference>
<dbReference type="AlphaFoldDB" id="A0AAQ3R9K0"/>
<accession>A0AAQ3R9K0</accession>
<gene>
    <name evidence="7" type="ORF">R9X50_00303300</name>
</gene>
<evidence type="ECO:0000256" key="2">
    <source>
        <dbReference type="ARBA" id="ARBA00009322"/>
    </source>
</evidence>
<evidence type="ECO:0000256" key="1">
    <source>
        <dbReference type="ARBA" id="ARBA00004173"/>
    </source>
</evidence>
<organism evidence="7 8">
    <name type="scientific">Acrodontium crateriforme</name>
    <dbReference type="NCBI Taxonomy" id="150365"/>
    <lineage>
        <taxon>Eukaryota</taxon>
        <taxon>Fungi</taxon>
        <taxon>Dikarya</taxon>
        <taxon>Ascomycota</taxon>
        <taxon>Pezizomycotina</taxon>
        <taxon>Dothideomycetes</taxon>
        <taxon>Dothideomycetidae</taxon>
        <taxon>Mycosphaerellales</taxon>
        <taxon>Teratosphaeriaceae</taxon>
        <taxon>Acrodontium</taxon>
    </lineage>
</organism>
<evidence type="ECO:0000256" key="6">
    <source>
        <dbReference type="RuleBase" id="RU363045"/>
    </source>
</evidence>
<keyword evidence="5 6" id="KW-0496">Mitochondrion</keyword>
<dbReference type="Pfam" id="PF01987">
    <property type="entry name" value="AIM24"/>
    <property type="match status" value="1"/>
</dbReference>
<dbReference type="InterPro" id="IPR036983">
    <property type="entry name" value="AIM24_sf"/>
</dbReference>
<keyword evidence="4" id="KW-0809">Transit peptide</keyword>
<evidence type="ECO:0000256" key="4">
    <source>
        <dbReference type="ARBA" id="ARBA00022946"/>
    </source>
</evidence>
<evidence type="ECO:0000313" key="7">
    <source>
        <dbReference type="EMBL" id="WPH00210.1"/>
    </source>
</evidence>
<name>A0AAQ3R9K0_9PEZI</name>
<dbReference type="EMBL" id="CP138583">
    <property type="protein sequence ID" value="WPH00210.1"/>
    <property type="molecule type" value="Genomic_DNA"/>
</dbReference>
<dbReference type="InterPro" id="IPR002838">
    <property type="entry name" value="AIM24"/>
</dbReference>
<dbReference type="Gene3D" id="3.60.160.10">
    <property type="entry name" value="Mitochondrial biogenesis AIM24"/>
    <property type="match status" value="1"/>
</dbReference>
<evidence type="ECO:0000256" key="3">
    <source>
        <dbReference type="ARBA" id="ARBA00013287"/>
    </source>
</evidence>
<sequence length="372" mass="40969">MRRRALETASASFRRPTSLLPRTGRRYIQISATPSSTTQPQQSLDNNGTVASSRADARFEVLGSPFSLLSASIAASQTLYTRKGTLVGFNGQAENAVSTLSLLEPFRRVVGGIPFIYQRVTSTTPYTALIATKSPITSLVVVHLDGRLDWTVVQRNALLAWTGHTLNLSPRLNFNMSISNWGSTSATGRGLLALSGKGLIHQITLKTGEEYVVHPSHVIAYSMNQHVPQPYRFKANLLRFQIPNPGSWLPDTRFWRTMRESRAWKFTRDVAYYLRTWTRRVIWGDRLFLHFHGPTTILVQSRGAALSDVLTTRDVNEIANAPAGAVPSALTIKLAASTASNTNEARADVSPSSVSYATVRGHGNVTFEKDAK</sequence>
<dbReference type="InterPro" id="IPR016031">
    <property type="entry name" value="Trp_RNA-bd_attenuator-like_dom"/>
</dbReference>
<dbReference type="GO" id="GO:0005743">
    <property type="term" value="C:mitochondrial inner membrane"/>
    <property type="evidence" value="ECO:0007669"/>
    <property type="project" value="TreeGrafter"/>
</dbReference>
<comment type="similarity">
    <text evidence="2 6">Belongs to the AIM24 family.</text>
</comment>
<dbReference type="PANTHER" id="PTHR36959:SF2">
    <property type="entry name" value="ALTERED INHERITANCE OF MITOCHONDRIA PROTEIN 24, MITOCHONDRIAL"/>
    <property type="match status" value="1"/>
</dbReference>